<sequence>MSVSVPPSPVRSRPWPLVTAAAVCLLSFTAFWVAQRLAHVNMLDVMVYRAEAETLRSGGDLYAMRATSANLAMTYPPLAAVLFLPLTLVGVPLMRTLNTAGNLLLVLALVRLSLQLVHPRISLPAARAELWRRSLWVAAIVVWCEPVWTTLRYGQINLLVAVAVLWDLTRRPGGPGARWAGVGIGLATAVKLTPGLFVVLLFAAGLLLCRRERGAGAGRGMNPWLRTGLTATGVFLVTTLAMVVALPDASKTFWTRTLFETGRVGHAEETANQSVSGVLARLLHTDAPGLWWVAAAGLLGGAAMILAIRAALRGDRAVAVVITAFTALMISPISWSHHWVWCVPLLILLYDRATRAWPVTGAVALAFASFALWWVPHDPGRPELHQNAGQMVLSAIYPLTALAVFAGYALSQWRGRSRGRDATLVERVPHPREDDLREAETDDARVAVRAPQAVAKE</sequence>
<feature type="transmembrane region" description="Helical" evidence="8">
    <location>
        <begin position="356"/>
        <end position="376"/>
    </location>
</feature>
<keyword evidence="3" id="KW-0808">Transferase</keyword>
<protein>
    <recommendedName>
        <fullName evidence="11">Integral membrane protein</fullName>
    </recommendedName>
</protein>
<gene>
    <name evidence="9" type="ORF">SLA_2242</name>
</gene>
<feature type="transmembrane region" description="Helical" evidence="8">
    <location>
        <begin position="290"/>
        <end position="312"/>
    </location>
</feature>
<dbReference type="Pfam" id="PF09594">
    <property type="entry name" value="GT87"/>
    <property type="match status" value="1"/>
</dbReference>
<feature type="transmembrane region" description="Helical" evidence="8">
    <location>
        <begin position="74"/>
        <end position="94"/>
    </location>
</feature>
<feature type="transmembrane region" description="Helical" evidence="8">
    <location>
        <begin position="181"/>
        <end position="208"/>
    </location>
</feature>
<keyword evidence="2" id="KW-1003">Cell membrane</keyword>
<keyword evidence="5 8" id="KW-1133">Transmembrane helix</keyword>
<evidence type="ECO:0000256" key="5">
    <source>
        <dbReference type="ARBA" id="ARBA00022989"/>
    </source>
</evidence>
<feature type="transmembrane region" description="Helical" evidence="8">
    <location>
        <begin position="228"/>
        <end position="246"/>
    </location>
</feature>
<feature type="transmembrane region" description="Helical" evidence="8">
    <location>
        <begin position="15"/>
        <end position="34"/>
    </location>
</feature>
<name>A0A160NZ19_STRLU</name>
<proteinExistence type="inferred from homology"/>
<dbReference type="InterPro" id="IPR018584">
    <property type="entry name" value="GT87"/>
</dbReference>
<accession>A0A160NZ19</accession>
<evidence type="ECO:0000256" key="8">
    <source>
        <dbReference type="SAM" id="Phobius"/>
    </source>
</evidence>
<evidence type="ECO:0000256" key="2">
    <source>
        <dbReference type="ARBA" id="ARBA00022475"/>
    </source>
</evidence>
<evidence type="ECO:0000256" key="3">
    <source>
        <dbReference type="ARBA" id="ARBA00022679"/>
    </source>
</evidence>
<evidence type="ECO:0000313" key="10">
    <source>
        <dbReference type="Proteomes" id="UP000217676"/>
    </source>
</evidence>
<keyword evidence="6 8" id="KW-0472">Membrane</keyword>
<reference evidence="9 10" key="1">
    <citation type="journal article" date="2016" name="Genome Announc.">
        <title>Complete Genome Sequence of Thiostrepton-Producing Streptomyces laurentii ATCC 31255.</title>
        <authorList>
            <person name="Doi K."/>
            <person name="Fujino Y."/>
            <person name="Nagayoshi Y."/>
            <person name="Ohshima T."/>
            <person name="Ogata S."/>
        </authorList>
    </citation>
    <scope>NUCLEOTIDE SEQUENCE [LARGE SCALE GENOMIC DNA]</scope>
    <source>
        <strain evidence="9 10">ATCC 31255</strain>
    </source>
</reference>
<keyword evidence="4 8" id="KW-0812">Transmembrane</keyword>
<dbReference type="EMBL" id="AP017424">
    <property type="protein sequence ID" value="BAU83173.1"/>
    <property type="molecule type" value="Genomic_DNA"/>
</dbReference>
<evidence type="ECO:0000256" key="6">
    <source>
        <dbReference type="ARBA" id="ARBA00023136"/>
    </source>
</evidence>
<evidence type="ECO:0000256" key="4">
    <source>
        <dbReference type="ARBA" id="ARBA00022692"/>
    </source>
</evidence>
<dbReference type="Proteomes" id="UP000217676">
    <property type="component" value="Chromosome"/>
</dbReference>
<feature type="transmembrane region" description="Helical" evidence="8">
    <location>
        <begin position="388"/>
        <end position="410"/>
    </location>
</feature>
<feature type="transmembrane region" description="Helical" evidence="8">
    <location>
        <begin position="318"/>
        <end position="349"/>
    </location>
</feature>
<evidence type="ECO:0000256" key="7">
    <source>
        <dbReference type="ARBA" id="ARBA00024033"/>
    </source>
</evidence>
<evidence type="ECO:0000313" key="9">
    <source>
        <dbReference type="EMBL" id="BAU83173.1"/>
    </source>
</evidence>
<dbReference type="KEGG" id="slau:SLA_2242"/>
<dbReference type="GO" id="GO:0016758">
    <property type="term" value="F:hexosyltransferase activity"/>
    <property type="evidence" value="ECO:0007669"/>
    <property type="project" value="InterPro"/>
</dbReference>
<keyword evidence="10" id="KW-1185">Reference proteome</keyword>
<dbReference type="AlphaFoldDB" id="A0A160NZ19"/>
<dbReference type="GO" id="GO:0005886">
    <property type="term" value="C:plasma membrane"/>
    <property type="evidence" value="ECO:0007669"/>
    <property type="project" value="UniProtKB-SubCell"/>
</dbReference>
<comment type="subcellular location">
    <subcellularLocation>
        <location evidence="1">Cell membrane</location>
        <topology evidence="1">Multi-pass membrane protein</topology>
    </subcellularLocation>
</comment>
<evidence type="ECO:0000256" key="1">
    <source>
        <dbReference type="ARBA" id="ARBA00004651"/>
    </source>
</evidence>
<comment type="similarity">
    <text evidence="7">Belongs to the glycosyltransferase 87 family.</text>
</comment>
<organism evidence="9 10">
    <name type="scientific">Streptomyces laurentii</name>
    <dbReference type="NCBI Taxonomy" id="39478"/>
    <lineage>
        <taxon>Bacteria</taxon>
        <taxon>Bacillati</taxon>
        <taxon>Actinomycetota</taxon>
        <taxon>Actinomycetes</taxon>
        <taxon>Kitasatosporales</taxon>
        <taxon>Streptomycetaceae</taxon>
        <taxon>Streptomyces</taxon>
    </lineage>
</organism>
<evidence type="ECO:0008006" key="11">
    <source>
        <dbReference type="Google" id="ProtNLM"/>
    </source>
</evidence>